<comment type="pathway">
    <text evidence="1">Cofactor biosynthesis; adenosylcobalamin biosynthesis.</text>
</comment>
<reference evidence="6 7" key="1">
    <citation type="submission" date="2019-04" db="EMBL/GenBank/DDBJ databases">
        <title>Isachenkonia alkalipeptolytica gen. nov. sp. nov. a new anaerobic, alkiliphilic organothrophic bacterium capable to reduce synthesized ferrihydrite isolated from a soda lake.</title>
        <authorList>
            <person name="Toshchakov S.V."/>
            <person name="Zavarzina D.G."/>
            <person name="Zhilina T.N."/>
            <person name="Kostrikina N.A."/>
            <person name="Kublanov I.V."/>
        </authorList>
    </citation>
    <scope>NUCLEOTIDE SEQUENCE [LARGE SCALE GENOMIC DNA]</scope>
    <source>
        <strain evidence="6 7">Z-1701</strain>
    </source>
</reference>
<dbReference type="SUPFAM" id="SSF63965">
    <property type="entry name" value="Precorrin-8X methylmutase CbiC/CobH"/>
    <property type="match status" value="1"/>
</dbReference>
<dbReference type="RefSeq" id="WP_160718534.1">
    <property type="nucleotide sequence ID" value="NZ_SUMG01000001.1"/>
</dbReference>
<dbReference type="GO" id="GO:0009236">
    <property type="term" value="P:cobalamin biosynthetic process"/>
    <property type="evidence" value="ECO:0007669"/>
    <property type="project" value="UniProtKB-KW"/>
</dbReference>
<proteinExistence type="inferred from homology"/>
<comment type="similarity">
    <text evidence="2">Belongs to the CobH/CbiC family.</text>
</comment>
<keyword evidence="7" id="KW-1185">Reference proteome</keyword>
<feature type="domain" description="Cobalamin biosynthesis precorrin-8X methylmutase CobH/CbiC" evidence="5">
    <location>
        <begin position="9"/>
        <end position="203"/>
    </location>
</feature>
<dbReference type="AlphaFoldDB" id="A0AA43XHP9"/>
<sequence>MMYIKDPMEIERKSFEIIESEWKQNPKSYEEAQIMKRIIHTTGDFEYGDLLRMGEDGIEKGLAALKPGFKIYSDTKMIQSGINKANLKVLQGKMYNATHDEDVAIQAKKEGRTRSMVGIEKAVKNEDIQIFVIGNAPTALFHLLDLLEERKQSPALIIGVPVGFVGAEESKEALMNSPHPYLAVKGRKGGSPVAAAMVNALMKIKVQEAAHGGE</sequence>
<gene>
    <name evidence="6" type="primary">cbiC</name>
    <name evidence="6" type="ORF">ISALK_01080</name>
</gene>
<evidence type="ECO:0000313" key="7">
    <source>
        <dbReference type="Proteomes" id="UP000449710"/>
    </source>
</evidence>
<dbReference type="EMBL" id="SUMG01000001">
    <property type="protein sequence ID" value="NBG87083.1"/>
    <property type="molecule type" value="Genomic_DNA"/>
</dbReference>
<comment type="caution">
    <text evidence="6">The sequence shown here is derived from an EMBL/GenBank/DDBJ whole genome shotgun (WGS) entry which is preliminary data.</text>
</comment>
<dbReference type="PANTHER" id="PTHR43588">
    <property type="entry name" value="COBALT-PRECORRIN-8 METHYLMUTASE"/>
    <property type="match status" value="1"/>
</dbReference>
<accession>A0AA43XHP9</accession>
<evidence type="ECO:0000256" key="1">
    <source>
        <dbReference type="ARBA" id="ARBA00004953"/>
    </source>
</evidence>
<name>A0AA43XHP9_9CLOT</name>
<evidence type="ECO:0000259" key="5">
    <source>
        <dbReference type="Pfam" id="PF02570"/>
    </source>
</evidence>
<dbReference type="Pfam" id="PF02570">
    <property type="entry name" value="CbiC"/>
    <property type="match status" value="1"/>
</dbReference>
<protein>
    <submittedName>
        <fullName evidence="6">Precorrin-8X methylmutase</fullName>
        <ecNumber evidence="6">5.4.99.61</ecNumber>
    </submittedName>
</protein>
<keyword evidence="4 6" id="KW-0413">Isomerase</keyword>
<evidence type="ECO:0000256" key="4">
    <source>
        <dbReference type="ARBA" id="ARBA00023235"/>
    </source>
</evidence>
<evidence type="ECO:0000256" key="3">
    <source>
        <dbReference type="ARBA" id="ARBA00022573"/>
    </source>
</evidence>
<dbReference type="EC" id="5.4.99.61" evidence="6"/>
<dbReference type="PANTHER" id="PTHR43588:SF1">
    <property type="entry name" value="COBALT-PRECORRIN-8 METHYLMUTASE"/>
    <property type="match status" value="1"/>
</dbReference>
<dbReference type="Proteomes" id="UP000449710">
    <property type="component" value="Unassembled WGS sequence"/>
</dbReference>
<organism evidence="6 7">
    <name type="scientific">Isachenkonia alkalipeptolytica</name>
    <dbReference type="NCBI Taxonomy" id="2565777"/>
    <lineage>
        <taxon>Bacteria</taxon>
        <taxon>Bacillati</taxon>
        <taxon>Bacillota</taxon>
        <taxon>Clostridia</taxon>
        <taxon>Eubacteriales</taxon>
        <taxon>Clostridiaceae</taxon>
        <taxon>Isachenkonia</taxon>
    </lineage>
</organism>
<dbReference type="InterPro" id="IPR003722">
    <property type="entry name" value="Cbl_synth_CobH/CbiC"/>
</dbReference>
<keyword evidence="3" id="KW-0169">Cobalamin biosynthesis</keyword>
<dbReference type="GO" id="GO:0016993">
    <property type="term" value="F:precorrin-8X methylmutase activity"/>
    <property type="evidence" value="ECO:0007669"/>
    <property type="project" value="UniProtKB-EC"/>
</dbReference>
<dbReference type="InterPro" id="IPR036588">
    <property type="entry name" value="CobH/CbiC_sf"/>
</dbReference>
<dbReference type="Gene3D" id="3.40.50.10230">
    <property type="entry name" value="Cobalamin biosynthesis CobH/CbiC, precorrin-8X methylmutase"/>
    <property type="match status" value="1"/>
</dbReference>
<evidence type="ECO:0000313" key="6">
    <source>
        <dbReference type="EMBL" id="NBG87083.1"/>
    </source>
</evidence>
<evidence type="ECO:0000256" key="2">
    <source>
        <dbReference type="ARBA" id="ARBA00009774"/>
    </source>
</evidence>